<feature type="domain" description="Glycosyltransferase 2-like" evidence="1">
    <location>
        <begin position="7"/>
        <end position="178"/>
    </location>
</feature>
<dbReference type="OrthoDB" id="9802649at2"/>
<comment type="caution">
    <text evidence="2">The sequence shown here is derived from an EMBL/GenBank/DDBJ whole genome shotgun (WGS) entry which is preliminary data.</text>
</comment>
<evidence type="ECO:0000313" key="3">
    <source>
        <dbReference type="Proteomes" id="UP000196536"/>
    </source>
</evidence>
<reference evidence="2 3" key="1">
    <citation type="submission" date="2017-05" db="EMBL/GenBank/DDBJ databases">
        <title>Acinetobacter populi ANC 5415 (= PBJ7), whole genome shotgun sequencing project.</title>
        <authorList>
            <person name="Nemec A."/>
            <person name="Radolfova-Krizova L."/>
        </authorList>
    </citation>
    <scope>NUCLEOTIDE SEQUENCE [LARGE SCALE GENOMIC DNA]</scope>
    <source>
        <strain evidence="2 3">PBJ7</strain>
    </source>
</reference>
<organism evidence="2 3">
    <name type="scientific">Acinetobacter populi</name>
    <dbReference type="NCBI Taxonomy" id="1582270"/>
    <lineage>
        <taxon>Bacteria</taxon>
        <taxon>Pseudomonadati</taxon>
        <taxon>Pseudomonadota</taxon>
        <taxon>Gammaproteobacteria</taxon>
        <taxon>Moraxellales</taxon>
        <taxon>Moraxellaceae</taxon>
        <taxon>Acinetobacter</taxon>
    </lineage>
</organism>
<dbReference type="AlphaFoldDB" id="A0A1Z9YWV5"/>
<dbReference type="EMBL" id="NEXX01000004">
    <property type="protein sequence ID" value="OUY06687.1"/>
    <property type="molecule type" value="Genomic_DNA"/>
</dbReference>
<dbReference type="GO" id="GO:0016758">
    <property type="term" value="F:hexosyltransferase activity"/>
    <property type="evidence" value="ECO:0007669"/>
    <property type="project" value="UniProtKB-ARBA"/>
</dbReference>
<dbReference type="InterPro" id="IPR001173">
    <property type="entry name" value="Glyco_trans_2-like"/>
</dbReference>
<gene>
    <name evidence="2" type="ORF">CAP51_12210</name>
</gene>
<protein>
    <recommendedName>
        <fullName evidence="1">Glycosyltransferase 2-like domain-containing protein</fullName>
    </recommendedName>
</protein>
<dbReference type="RefSeq" id="WP_087621043.1">
    <property type="nucleotide sequence ID" value="NZ_NEXX01000004.1"/>
</dbReference>
<evidence type="ECO:0000259" key="1">
    <source>
        <dbReference type="Pfam" id="PF00535"/>
    </source>
</evidence>
<keyword evidence="3" id="KW-1185">Reference proteome</keyword>
<sequence>MTECVDIIMATYNGEKYIREQIQSIQAQPFTNWILIISDDYSQDDTVKIIKEMQGLDKRIELVNCEKQGGIVENFNKALSFSKSQYIFLADQDDIWVENRLNIMLDNFKKIEADNAKKSILMFTDLELIDSDGNIIAESFYQYNDLNPYTNMKPNMLIWRSTVYGCSTLFNRKLLEESFPIPNYASMHDQWLALKAHMNNGLFYYDYKSLKYRQHSNNAVGGAGNGFIGKIKKSKRNFKSIKLNVEKVKKNLNYNENQFYSLPSYFFPFQVVLPTIILGEKRLQSFLFFIIFILL</sequence>
<proteinExistence type="predicted"/>
<dbReference type="InterPro" id="IPR029044">
    <property type="entry name" value="Nucleotide-diphossugar_trans"/>
</dbReference>
<evidence type="ECO:0000313" key="2">
    <source>
        <dbReference type="EMBL" id="OUY06687.1"/>
    </source>
</evidence>
<name>A0A1Z9YWV5_9GAMM</name>
<dbReference type="CDD" id="cd04196">
    <property type="entry name" value="GT_2_like_d"/>
    <property type="match status" value="1"/>
</dbReference>
<dbReference type="Gene3D" id="3.90.550.10">
    <property type="entry name" value="Spore Coat Polysaccharide Biosynthesis Protein SpsA, Chain A"/>
    <property type="match status" value="1"/>
</dbReference>
<accession>A0A1Z9YWV5</accession>
<dbReference type="Pfam" id="PF00535">
    <property type="entry name" value="Glycos_transf_2"/>
    <property type="match status" value="1"/>
</dbReference>
<dbReference type="Proteomes" id="UP000196536">
    <property type="component" value="Unassembled WGS sequence"/>
</dbReference>
<dbReference type="SUPFAM" id="SSF53448">
    <property type="entry name" value="Nucleotide-diphospho-sugar transferases"/>
    <property type="match status" value="1"/>
</dbReference>
<dbReference type="PANTHER" id="PTHR22916">
    <property type="entry name" value="GLYCOSYLTRANSFERASE"/>
    <property type="match status" value="1"/>
</dbReference>
<dbReference type="PANTHER" id="PTHR22916:SF3">
    <property type="entry name" value="UDP-GLCNAC:BETAGAL BETA-1,3-N-ACETYLGLUCOSAMINYLTRANSFERASE-LIKE PROTEIN 1"/>
    <property type="match status" value="1"/>
</dbReference>